<reference evidence="1" key="1">
    <citation type="submission" date="2022-06" db="EMBL/GenBank/DDBJ databases">
        <title>Phylogenomic reconstructions and comparative analyses of Kickxellomycotina fungi.</title>
        <authorList>
            <person name="Reynolds N.K."/>
            <person name="Stajich J.E."/>
            <person name="Barry K."/>
            <person name="Grigoriev I.V."/>
            <person name="Crous P."/>
            <person name="Smith M.E."/>
        </authorList>
    </citation>
    <scope>NUCLEOTIDE SEQUENCE</scope>
    <source>
        <strain evidence="1">RSA 2271</strain>
    </source>
</reference>
<evidence type="ECO:0000313" key="2">
    <source>
        <dbReference type="Proteomes" id="UP001145114"/>
    </source>
</evidence>
<protein>
    <submittedName>
        <fullName evidence="1">Mitochondrial copper homeostasis protein</fullName>
    </submittedName>
</protein>
<name>A0ACC1HQH2_9FUNG</name>
<dbReference type="Proteomes" id="UP001145114">
    <property type="component" value="Unassembled WGS sequence"/>
</dbReference>
<comment type="caution">
    <text evidence="1">The sequence shown here is derived from an EMBL/GenBank/DDBJ whole genome shotgun (WGS) entry which is preliminary data.</text>
</comment>
<keyword evidence="2" id="KW-1185">Reference proteome</keyword>
<accession>A0ACC1HQH2</accession>
<feature type="non-terminal residue" evidence="1">
    <location>
        <position position="64"/>
    </location>
</feature>
<sequence length="64" mass="7497">MPTSKPATDRITLHDFESKLPGKYLNPCEAEAQQSYKCLDKNSYDRKKCQEYFDAYKACKKLWA</sequence>
<dbReference type="EMBL" id="JAMZIH010001761">
    <property type="protein sequence ID" value="KAJ1677926.1"/>
    <property type="molecule type" value="Genomic_DNA"/>
</dbReference>
<proteinExistence type="predicted"/>
<evidence type="ECO:0000313" key="1">
    <source>
        <dbReference type="EMBL" id="KAJ1677926.1"/>
    </source>
</evidence>
<organism evidence="1 2">
    <name type="scientific">Spiromyces aspiralis</name>
    <dbReference type="NCBI Taxonomy" id="68401"/>
    <lineage>
        <taxon>Eukaryota</taxon>
        <taxon>Fungi</taxon>
        <taxon>Fungi incertae sedis</taxon>
        <taxon>Zoopagomycota</taxon>
        <taxon>Kickxellomycotina</taxon>
        <taxon>Kickxellomycetes</taxon>
        <taxon>Kickxellales</taxon>
        <taxon>Kickxellaceae</taxon>
        <taxon>Spiromyces</taxon>
    </lineage>
</organism>
<gene>
    <name evidence="1" type="primary">COX23</name>
    <name evidence="1" type="ORF">EV182_005157</name>
</gene>